<sequence length="360" mass="41165">MGKRVDLVDVAKGISILLVAFNHSQLSSLFQDANNAMGLFRMPLFFFLSGVFFSTVRSPRDFFIHKTDALLKPYFATLIFLLLTTILIGREGVLREALGIFYGTGFTIRWRPMWFLTHLWLVFMACYILVRRFRLDGTSVVFRFSLVVGFILLGVITMNLFRGAAPTLFDETPSWVGMPLSVDFMFISMAFFLSGHFLHRQVKAFTPQFSLLLLMGCIYFLVVFFSEARIDLNTRVYREPVLATLAAVSGIYLVISGAYYLSRYPGAKAFFKTFGSASLFILIFHYFLGRKMQWLLDQFLSPDWLLLTAAVSFVFSVTLPLLSKIIISKNRFLSYFYFPFKQPAREAGQAAEPVPYNKIP</sequence>
<feature type="transmembrane region" description="Helical" evidence="1">
    <location>
        <begin position="113"/>
        <end position="130"/>
    </location>
</feature>
<feature type="transmembrane region" description="Helical" evidence="1">
    <location>
        <begin position="211"/>
        <end position="230"/>
    </location>
</feature>
<keyword evidence="3" id="KW-0012">Acyltransferase</keyword>
<evidence type="ECO:0000313" key="4">
    <source>
        <dbReference type="Proteomes" id="UP000770889"/>
    </source>
</evidence>
<feature type="transmembrane region" description="Helical" evidence="1">
    <location>
        <begin position="74"/>
        <end position="93"/>
    </location>
</feature>
<feature type="transmembrane region" description="Helical" evidence="1">
    <location>
        <begin position="181"/>
        <end position="199"/>
    </location>
</feature>
<feature type="transmembrane region" description="Helical" evidence="1">
    <location>
        <begin position="242"/>
        <end position="262"/>
    </location>
</feature>
<dbReference type="InterPro" id="IPR002656">
    <property type="entry name" value="Acyl_transf_3_dom"/>
</dbReference>
<comment type="caution">
    <text evidence="3">The sequence shown here is derived from an EMBL/GenBank/DDBJ whole genome shotgun (WGS) entry which is preliminary data.</text>
</comment>
<feature type="transmembrane region" description="Helical" evidence="1">
    <location>
        <begin position="142"/>
        <end position="161"/>
    </location>
</feature>
<feature type="domain" description="Acyltransferase 3" evidence="2">
    <location>
        <begin position="8"/>
        <end position="318"/>
    </location>
</feature>
<dbReference type="PANTHER" id="PTHR37312">
    <property type="entry name" value="MEMBRANE-BOUND ACYLTRANSFERASE YKRP-RELATED"/>
    <property type="match status" value="1"/>
</dbReference>
<feature type="transmembrane region" description="Helical" evidence="1">
    <location>
        <begin position="269"/>
        <end position="288"/>
    </location>
</feature>
<evidence type="ECO:0000256" key="1">
    <source>
        <dbReference type="SAM" id="Phobius"/>
    </source>
</evidence>
<dbReference type="EMBL" id="JAHHGM010000029">
    <property type="protein sequence ID" value="MBT2991181.1"/>
    <property type="molecule type" value="Genomic_DNA"/>
</dbReference>
<dbReference type="AlphaFoldDB" id="A0A944MAX6"/>
<dbReference type="PANTHER" id="PTHR37312:SF1">
    <property type="entry name" value="MEMBRANE-BOUND ACYLTRANSFERASE YKRP-RELATED"/>
    <property type="match status" value="1"/>
</dbReference>
<proteinExistence type="predicted"/>
<dbReference type="Pfam" id="PF01757">
    <property type="entry name" value="Acyl_transf_3"/>
    <property type="match status" value="1"/>
</dbReference>
<feature type="transmembrane region" description="Helical" evidence="1">
    <location>
        <begin position="304"/>
        <end position="322"/>
    </location>
</feature>
<accession>A0A944MAX6</accession>
<keyword evidence="3" id="KW-0808">Transferase</keyword>
<dbReference type="InterPro" id="IPR052734">
    <property type="entry name" value="Nod_factor_acetyltransferase"/>
</dbReference>
<name>A0A944MAX6_9GAMM</name>
<dbReference type="Proteomes" id="UP000770889">
    <property type="component" value="Unassembled WGS sequence"/>
</dbReference>
<gene>
    <name evidence="3" type="ORF">KME65_19650</name>
</gene>
<evidence type="ECO:0000259" key="2">
    <source>
        <dbReference type="Pfam" id="PF01757"/>
    </source>
</evidence>
<organism evidence="3 4">
    <name type="scientific">Candidatus Thiodiazotropha taylori</name>
    <dbReference type="NCBI Taxonomy" id="2792791"/>
    <lineage>
        <taxon>Bacteria</taxon>
        <taxon>Pseudomonadati</taxon>
        <taxon>Pseudomonadota</taxon>
        <taxon>Gammaproteobacteria</taxon>
        <taxon>Chromatiales</taxon>
        <taxon>Sedimenticolaceae</taxon>
        <taxon>Candidatus Thiodiazotropha</taxon>
    </lineage>
</organism>
<keyword evidence="1" id="KW-1133">Transmembrane helix</keyword>
<protein>
    <submittedName>
        <fullName evidence="3">Acyltransferase family protein</fullName>
    </submittedName>
</protein>
<dbReference type="GO" id="GO:0016747">
    <property type="term" value="F:acyltransferase activity, transferring groups other than amino-acyl groups"/>
    <property type="evidence" value="ECO:0007669"/>
    <property type="project" value="InterPro"/>
</dbReference>
<keyword evidence="1" id="KW-0812">Transmembrane</keyword>
<feature type="transmembrane region" description="Helical" evidence="1">
    <location>
        <begin position="36"/>
        <end position="53"/>
    </location>
</feature>
<keyword evidence="1" id="KW-0472">Membrane</keyword>
<reference evidence="3 4" key="1">
    <citation type="submission" date="2021-05" db="EMBL/GenBank/DDBJ databases">
        <title>Genetic and Functional Diversity in Clade A Lucinid endosymbionts from the Bahamas.</title>
        <authorList>
            <person name="Giani N.M."/>
            <person name="Engel A.S."/>
            <person name="Campbell B.J."/>
        </authorList>
    </citation>
    <scope>NUCLEOTIDE SEQUENCE [LARGE SCALE GENOMIC DNA]</scope>
    <source>
        <strain evidence="3">LUC16012Gg_MoonRockCtena</strain>
    </source>
</reference>
<evidence type="ECO:0000313" key="3">
    <source>
        <dbReference type="EMBL" id="MBT2991181.1"/>
    </source>
</evidence>